<feature type="region of interest" description="Disordered" evidence="1">
    <location>
        <begin position="1"/>
        <end position="22"/>
    </location>
</feature>
<accession>A0A1R3VG03</accession>
<dbReference type="RefSeq" id="WP_143744725.1">
    <property type="nucleotide sequence ID" value="NZ_FTPD01000056.1"/>
</dbReference>
<name>A0A1R3VG03_9HYPH</name>
<dbReference type="AlphaFoldDB" id="A0A1R3VG03"/>
<evidence type="ECO:0000313" key="3">
    <source>
        <dbReference type="Proteomes" id="UP000188388"/>
    </source>
</evidence>
<sequence length="164" mass="17878">MSKNPTASKEISANRRSRMSAVAATPSDAWTDMLGEQTILTLWNDASSSEDRAKQLNAILDALEGIAPRDELEGMMASQMIAAHSAAMECFRRAMLPNQTIIGRDENLGHANKLLRAFSSLVETFNRHRGKNQQKVLVEHVHIHAGGQALVGMVTPNGGSQDRT</sequence>
<dbReference type="EMBL" id="FTPD01000056">
    <property type="protein sequence ID" value="SIT58786.1"/>
    <property type="molecule type" value="Genomic_DNA"/>
</dbReference>
<protein>
    <submittedName>
        <fullName evidence="2">Uncharacterized protein</fullName>
    </submittedName>
</protein>
<proteinExistence type="predicted"/>
<gene>
    <name evidence="2" type="ORF">BQ8794_60095</name>
</gene>
<dbReference type="Proteomes" id="UP000188388">
    <property type="component" value="Unassembled WGS sequence"/>
</dbReference>
<dbReference type="STRING" id="1631249.BQ8794_60095"/>
<reference evidence="3" key="1">
    <citation type="submission" date="2017-01" db="EMBL/GenBank/DDBJ databases">
        <authorList>
            <person name="Brunel B."/>
        </authorList>
    </citation>
    <scope>NUCLEOTIDE SEQUENCE [LARGE SCALE GENOMIC DNA]</scope>
</reference>
<organism evidence="2 3">
    <name type="scientific">Mesorhizobium prunaredense</name>
    <dbReference type="NCBI Taxonomy" id="1631249"/>
    <lineage>
        <taxon>Bacteria</taxon>
        <taxon>Pseudomonadati</taxon>
        <taxon>Pseudomonadota</taxon>
        <taxon>Alphaproteobacteria</taxon>
        <taxon>Hyphomicrobiales</taxon>
        <taxon>Phyllobacteriaceae</taxon>
        <taxon>Mesorhizobium</taxon>
    </lineage>
</organism>
<keyword evidence="3" id="KW-1185">Reference proteome</keyword>
<evidence type="ECO:0000313" key="2">
    <source>
        <dbReference type="EMBL" id="SIT58786.1"/>
    </source>
</evidence>
<evidence type="ECO:0000256" key="1">
    <source>
        <dbReference type="SAM" id="MobiDB-lite"/>
    </source>
</evidence>
<feature type="compositionally biased region" description="Polar residues" evidence="1">
    <location>
        <begin position="1"/>
        <end position="11"/>
    </location>
</feature>